<dbReference type="Gene3D" id="3.40.50.720">
    <property type="entry name" value="NAD(P)-binding Rossmann-like Domain"/>
    <property type="match status" value="1"/>
</dbReference>
<dbReference type="PANTHER" id="PTHR24320:SF148">
    <property type="entry name" value="NAD(P)-BINDING ROSSMANN-FOLD SUPERFAMILY PROTEIN"/>
    <property type="match status" value="1"/>
</dbReference>
<dbReference type="InterPro" id="IPR036291">
    <property type="entry name" value="NAD(P)-bd_dom_sf"/>
</dbReference>
<sequence length="303" mass="32409">MNDTDLNGKLAVVTGASDGIGLGLARRLAWAGAEVILPVRNEAKGRAALDRITGRASLRTLDLASLSSVAALADTLTAEGRPIDILVNNAAVMTPPTRYTTTDGFELQFGTNYLGHFALVARILPLLVAGRARVTTQVSIAARSGRINWSDLQFEREYAPMKAYGQSKLATMLFGLELERRSQANGWGITSNVAHPGLTYTNLQTAGPTMGGKSSPLGALFRWQSKLGWPVQSVEGGLRPAFYAATDPASRGGRFYGPRGLFHVTGRAAEQTIYPAARNLDEAARLWDLSLGLAQVTFAARAH</sequence>
<dbReference type="SUPFAM" id="SSF51735">
    <property type="entry name" value="NAD(P)-binding Rossmann-fold domains"/>
    <property type="match status" value="1"/>
</dbReference>
<dbReference type="RefSeq" id="WP_203935157.1">
    <property type="nucleotide sequence ID" value="NZ_BOPH01000156.1"/>
</dbReference>
<evidence type="ECO:0000256" key="1">
    <source>
        <dbReference type="ARBA" id="ARBA00006484"/>
    </source>
</evidence>
<evidence type="ECO:0000313" key="3">
    <source>
        <dbReference type="EMBL" id="GIJ75394.1"/>
    </source>
</evidence>
<dbReference type="InterPro" id="IPR002347">
    <property type="entry name" value="SDR_fam"/>
</dbReference>
<protein>
    <submittedName>
        <fullName evidence="3">Oxidoreductase</fullName>
    </submittedName>
</protein>
<dbReference type="Proteomes" id="UP000635606">
    <property type="component" value="Unassembled WGS sequence"/>
</dbReference>
<dbReference type="EMBL" id="BOPH01000156">
    <property type="protein sequence ID" value="GIJ75394.1"/>
    <property type="molecule type" value="Genomic_DNA"/>
</dbReference>
<dbReference type="PRINTS" id="PR00081">
    <property type="entry name" value="GDHRDH"/>
</dbReference>
<comment type="caution">
    <text evidence="3">The sequence shown here is derived from an EMBL/GenBank/DDBJ whole genome shotgun (WGS) entry which is preliminary data.</text>
</comment>
<dbReference type="Pfam" id="PF00106">
    <property type="entry name" value="adh_short"/>
    <property type="match status" value="1"/>
</dbReference>
<dbReference type="NCBIfam" id="NF004513">
    <property type="entry name" value="PRK05854.1"/>
    <property type="match status" value="1"/>
</dbReference>
<organism evidence="3 4">
    <name type="scientific">Virgisporangium ochraceum</name>
    <dbReference type="NCBI Taxonomy" id="65505"/>
    <lineage>
        <taxon>Bacteria</taxon>
        <taxon>Bacillati</taxon>
        <taxon>Actinomycetota</taxon>
        <taxon>Actinomycetes</taxon>
        <taxon>Micromonosporales</taxon>
        <taxon>Micromonosporaceae</taxon>
        <taxon>Virgisporangium</taxon>
    </lineage>
</organism>
<proteinExistence type="inferred from homology"/>
<dbReference type="AlphaFoldDB" id="A0A8J4A477"/>
<dbReference type="GO" id="GO:0016491">
    <property type="term" value="F:oxidoreductase activity"/>
    <property type="evidence" value="ECO:0007669"/>
    <property type="project" value="UniProtKB-KW"/>
</dbReference>
<keyword evidence="2" id="KW-0560">Oxidoreductase</keyword>
<name>A0A8J4A477_9ACTN</name>
<gene>
    <name evidence="3" type="ORF">Voc01_103110</name>
</gene>
<comment type="similarity">
    <text evidence="1">Belongs to the short-chain dehydrogenases/reductases (SDR) family.</text>
</comment>
<reference evidence="3" key="1">
    <citation type="submission" date="2021-01" db="EMBL/GenBank/DDBJ databases">
        <title>Whole genome shotgun sequence of Virgisporangium ochraceum NBRC 16418.</title>
        <authorList>
            <person name="Komaki H."/>
            <person name="Tamura T."/>
        </authorList>
    </citation>
    <scope>NUCLEOTIDE SEQUENCE</scope>
    <source>
        <strain evidence="3">NBRC 16418</strain>
    </source>
</reference>
<evidence type="ECO:0000256" key="2">
    <source>
        <dbReference type="ARBA" id="ARBA00023002"/>
    </source>
</evidence>
<dbReference type="PANTHER" id="PTHR24320">
    <property type="entry name" value="RETINOL DEHYDROGENASE"/>
    <property type="match status" value="1"/>
</dbReference>
<keyword evidence="4" id="KW-1185">Reference proteome</keyword>
<accession>A0A8J4A477</accession>
<evidence type="ECO:0000313" key="4">
    <source>
        <dbReference type="Proteomes" id="UP000635606"/>
    </source>
</evidence>